<evidence type="ECO:0000313" key="4">
    <source>
        <dbReference type="Proteomes" id="UP000308549"/>
    </source>
</evidence>
<feature type="compositionally biased region" description="Basic and acidic residues" evidence="1">
    <location>
        <begin position="151"/>
        <end position="170"/>
    </location>
</feature>
<evidence type="ECO:0000313" key="3">
    <source>
        <dbReference type="EMBL" id="TKA21676.1"/>
    </source>
</evidence>
<accession>A0A4U0TIW5</accession>
<dbReference type="PANTHER" id="PTHR42024:SF1">
    <property type="entry name" value="AMINO ACID PERMEASE_ SLC12A DOMAIN-CONTAINING PROTEIN"/>
    <property type="match status" value="1"/>
</dbReference>
<dbReference type="AlphaFoldDB" id="A0A4U0TIW5"/>
<sequence>MEEDPQEHDFDQRHDGPFDQPRASIQLQDHRPSQDAQAPDHTARSPTAHAATSSTDPASPHEGRRSLHIFKGRKSLQYADRPEDSRSPSGGVPRTSTQMSREVGAPRPSEDFDIRRDGPFGRPSLTMTRRRSSGQPFPHASIGSPEGRAPTLEKHHEQASETGGEGKEGGEGGEAPHSLETLQSSTDAAFQPEPPPLDYDIWSRKWSIIFFWGLILIDCIAMPLVLYFCLWYYTDLSPNAVFSIVTAALGGISIFEYFIRLRRLWRKNSTCRVIGAERLYLDWFHWNFTLGWVIIMIELIVGTVPEHPPIRLLAMPVASMLYVFATELLLVDILRYFHIPAPIRISSVPKGSQLRPCVYSIIEDIVAVDGSGGTAYRENLNKRYEASHVFRAMLRRLGVFWAIGSMAIAIVLTILIFTIDGEAAYVVGWTVPFVWAGIWTLATYLYVRMKLKEEKVAWAEELAAKSVV</sequence>
<keyword evidence="2" id="KW-0472">Membrane</keyword>
<name>A0A4U0TIW5_9PEZI</name>
<feature type="region of interest" description="Disordered" evidence="1">
    <location>
        <begin position="1"/>
        <end position="178"/>
    </location>
</feature>
<dbReference type="SUPFAM" id="SSF81324">
    <property type="entry name" value="Voltage-gated potassium channels"/>
    <property type="match status" value="1"/>
</dbReference>
<keyword evidence="2" id="KW-0812">Transmembrane</keyword>
<gene>
    <name evidence="3" type="ORF">B0A50_08765</name>
</gene>
<keyword evidence="2" id="KW-1133">Transmembrane helix</keyword>
<protein>
    <submittedName>
        <fullName evidence="3">Uncharacterized protein</fullName>
    </submittedName>
</protein>
<organism evidence="3 4">
    <name type="scientific">Salinomyces thailandicus</name>
    <dbReference type="NCBI Taxonomy" id="706561"/>
    <lineage>
        <taxon>Eukaryota</taxon>
        <taxon>Fungi</taxon>
        <taxon>Dikarya</taxon>
        <taxon>Ascomycota</taxon>
        <taxon>Pezizomycotina</taxon>
        <taxon>Dothideomycetes</taxon>
        <taxon>Dothideomycetidae</taxon>
        <taxon>Mycosphaerellales</taxon>
        <taxon>Teratosphaeriaceae</taxon>
        <taxon>Salinomyces</taxon>
    </lineage>
</organism>
<evidence type="ECO:0000256" key="1">
    <source>
        <dbReference type="SAM" id="MobiDB-lite"/>
    </source>
</evidence>
<feature type="compositionally biased region" description="Basic and acidic residues" evidence="1">
    <location>
        <begin position="108"/>
        <end position="119"/>
    </location>
</feature>
<feature type="transmembrane region" description="Helical" evidence="2">
    <location>
        <begin position="397"/>
        <end position="419"/>
    </location>
</feature>
<feature type="transmembrane region" description="Helical" evidence="2">
    <location>
        <begin position="425"/>
        <end position="447"/>
    </location>
</feature>
<dbReference type="PANTHER" id="PTHR42024">
    <property type="entry name" value="AMINO ACID PERMEASE_ SLC12A DOMAIN-CONTAINING PROTEIN"/>
    <property type="match status" value="1"/>
</dbReference>
<feature type="compositionally biased region" description="Basic and acidic residues" evidence="1">
    <location>
        <begin position="7"/>
        <end position="17"/>
    </location>
</feature>
<feature type="transmembrane region" description="Helical" evidence="2">
    <location>
        <begin position="240"/>
        <end position="259"/>
    </location>
</feature>
<comment type="caution">
    <text evidence="3">The sequence shown here is derived from an EMBL/GenBank/DDBJ whole genome shotgun (WGS) entry which is preliminary data.</text>
</comment>
<feature type="transmembrane region" description="Helical" evidence="2">
    <location>
        <begin position="313"/>
        <end position="334"/>
    </location>
</feature>
<proteinExistence type="predicted"/>
<dbReference type="OrthoDB" id="4838853at2759"/>
<dbReference type="Proteomes" id="UP000308549">
    <property type="component" value="Unassembled WGS sequence"/>
</dbReference>
<evidence type="ECO:0000256" key="2">
    <source>
        <dbReference type="SAM" id="Phobius"/>
    </source>
</evidence>
<feature type="transmembrane region" description="Helical" evidence="2">
    <location>
        <begin position="280"/>
        <end position="301"/>
    </location>
</feature>
<dbReference type="EMBL" id="NAJL01000111">
    <property type="protein sequence ID" value="TKA21676.1"/>
    <property type="molecule type" value="Genomic_DNA"/>
</dbReference>
<keyword evidence="4" id="KW-1185">Reference proteome</keyword>
<reference evidence="3 4" key="1">
    <citation type="submission" date="2017-03" db="EMBL/GenBank/DDBJ databases">
        <title>Genomes of endolithic fungi from Antarctica.</title>
        <authorList>
            <person name="Coleine C."/>
            <person name="Masonjones S."/>
            <person name="Stajich J.E."/>
        </authorList>
    </citation>
    <scope>NUCLEOTIDE SEQUENCE [LARGE SCALE GENOMIC DNA]</scope>
    <source>
        <strain evidence="3 4">CCFEE 6315</strain>
    </source>
</reference>
<feature type="transmembrane region" description="Helical" evidence="2">
    <location>
        <begin position="209"/>
        <end position="234"/>
    </location>
</feature>